<comment type="pathway">
    <text evidence="2 6">Metabolic intermediate biosynthesis; 5-phospho-alpha-D-ribose 1-diphosphate biosynthesis; 5-phospho-alpha-D-ribose 1-diphosphate from D-ribose 5-phosphate (route II): step 3/3.</text>
</comment>
<dbReference type="InterPro" id="IPR012699">
    <property type="entry name" value="PhnN"/>
</dbReference>
<dbReference type="PANTHER" id="PTHR23117">
    <property type="entry name" value="GUANYLATE KINASE-RELATED"/>
    <property type="match status" value="1"/>
</dbReference>
<dbReference type="RefSeq" id="WP_233054267.1">
    <property type="nucleotide sequence ID" value="NZ_JAIMJA010000022.1"/>
</dbReference>
<feature type="binding site" evidence="6">
    <location>
        <begin position="25"/>
        <end position="32"/>
    </location>
    <ligand>
        <name>ATP</name>
        <dbReference type="ChEBI" id="CHEBI:30616"/>
    </ligand>
</feature>
<protein>
    <recommendedName>
        <fullName evidence="6">Ribose 1,5-bisphosphate phosphokinase PhnN</fullName>
        <ecNumber evidence="6">2.7.4.23</ecNumber>
    </recommendedName>
    <alternativeName>
        <fullName evidence="6">Ribose 1,5-bisphosphokinase</fullName>
    </alternativeName>
</protein>
<keyword evidence="5 6" id="KW-0067">ATP-binding</keyword>
<dbReference type="HAMAP" id="MF_00836">
    <property type="entry name" value="PhnN"/>
    <property type="match status" value="1"/>
</dbReference>
<comment type="catalytic activity">
    <reaction evidence="1 6">
        <text>alpha-D-ribose 1,5-bisphosphate + ATP = 5-phospho-alpha-D-ribose 1-diphosphate + ADP</text>
        <dbReference type="Rhea" id="RHEA:20109"/>
        <dbReference type="ChEBI" id="CHEBI:30616"/>
        <dbReference type="ChEBI" id="CHEBI:58017"/>
        <dbReference type="ChEBI" id="CHEBI:68688"/>
        <dbReference type="ChEBI" id="CHEBI:456216"/>
        <dbReference type="EC" id="2.7.4.23"/>
    </reaction>
</comment>
<evidence type="ECO:0000256" key="5">
    <source>
        <dbReference type="ARBA" id="ARBA00022840"/>
    </source>
</evidence>
<evidence type="ECO:0000259" key="7">
    <source>
        <dbReference type="SMART" id="SM00072"/>
    </source>
</evidence>
<evidence type="ECO:0000313" key="8">
    <source>
        <dbReference type="EMBL" id="MCE2596634.1"/>
    </source>
</evidence>
<name>A0ABS8WC75_9GAMM</name>
<dbReference type="GO" id="GO:0033863">
    <property type="term" value="F:ribose 1,5-bisphosphate phosphokinase activity"/>
    <property type="evidence" value="ECO:0007669"/>
    <property type="project" value="UniProtKB-EC"/>
</dbReference>
<reference evidence="8 9" key="1">
    <citation type="journal article" date="2022" name="Environ. Microbiol. Rep.">
        <title>Eco-phylogenetic analyses reveal divergent evolution of vitamin B12 metabolism in the marine bacterial family 'Psychromonadaceae'.</title>
        <authorList>
            <person name="Jin X."/>
            <person name="Yang Y."/>
            <person name="Cao H."/>
            <person name="Gao B."/>
            <person name="Zhao Z."/>
        </authorList>
    </citation>
    <scope>NUCLEOTIDE SEQUENCE [LARGE SCALE GENOMIC DNA]</scope>
    <source>
        <strain evidence="8 9">MKS20</strain>
    </source>
</reference>
<dbReference type="NCBIfam" id="NF007485">
    <property type="entry name" value="PRK10078.1"/>
    <property type="match status" value="1"/>
</dbReference>
<keyword evidence="4 6" id="KW-0547">Nucleotide-binding</keyword>
<dbReference type="InterPro" id="IPR008145">
    <property type="entry name" value="GK/Ca_channel_bsu"/>
</dbReference>
<evidence type="ECO:0000256" key="4">
    <source>
        <dbReference type="ARBA" id="ARBA00022741"/>
    </source>
</evidence>
<keyword evidence="3 6" id="KW-0808">Transferase</keyword>
<comment type="caution">
    <text evidence="8">The sequence shown here is derived from an EMBL/GenBank/DDBJ whole genome shotgun (WGS) entry which is preliminary data.</text>
</comment>
<keyword evidence="9" id="KW-1185">Reference proteome</keyword>
<evidence type="ECO:0000256" key="1">
    <source>
        <dbReference type="ARBA" id="ARBA00000373"/>
    </source>
</evidence>
<dbReference type="SUPFAM" id="SSF52540">
    <property type="entry name" value="P-loop containing nucleoside triphosphate hydrolases"/>
    <property type="match status" value="1"/>
</dbReference>
<evidence type="ECO:0000256" key="2">
    <source>
        <dbReference type="ARBA" id="ARBA00005069"/>
    </source>
</evidence>
<accession>A0ABS8WC75</accession>
<dbReference type="Pfam" id="PF00625">
    <property type="entry name" value="Guanylate_kin"/>
    <property type="match status" value="1"/>
</dbReference>
<dbReference type="PANTHER" id="PTHR23117:SF8">
    <property type="entry name" value="RIBOSE 1,5-BISPHOSPHATE PHOSPHOKINASE PHNN"/>
    <property type="match status" value="1"/>
</dbReference>
<dbReference type="Proteomes" id="UP001201273">
    <property type="component" value="Unassembled WGS sequence"/>
</dbReference>
<dbReference type="Gene3D" id="3.40.50.300">
    <property type="entry name" value="P-loop containing nucleotide triphosphate hydrolases"/>
    <property type="match status" value="1"/>
</dbReference>
<dbReference type="SMART" id="SM00072">
    <property type="entry name" value="GuKc"/>
    <property type="match status" value="1"/>
</dbReference>
<sequence length="214" mass="23995">MHTTSLSANNSASANHSAKLFYLVGPSGAGKDSLINALRKQPLSCSLYIAPRYITRAPDSTAEDHIALSSTEFSEQKQQGLFAMQWQANGYQYGVGNEVNRQLNNGVSVLFNGSRAHISLARQLFGDRLRMIALEVSADVLAERLRQRGRESEAEIMARLTRNQHYQSSLPLDCWRLDNNHSLTETTARLMAYIQSQTTEQSLSNQQQQEFCIR</sequence>
<evidence type="ECO:0000313" key="9">
    <source>
        <dbReference type="Proteomes" id="UP001201273"/>
    </source>
</evidence>
<comment type="function">
    <text evidence="6">Catalyzes the phosphorylation of ribose 1,5-bisphosphate to 5-phospho-D-ribosyl alpha-1-diphosphate (PRPP).</text>
</comment>
<organism evidence="8 9">
    <name type="scientific">Motilimonas cestriensis</name>
    <dbReference type="NCBI Taxonomy" id="2742685"/>
    <lineage>
        <taxon>Bacteria</taxon>
        <taxon>Pseudomonadati</taxon>
        <taxon>Pseudomonadota</taxon>
        <taxon>Gammaproteobacteria</taxon>
        <taxon>Alteromonadales</taxon>
        <taxon>Alteromonadales genera incertae sedis</taxon>
        <taxon>Motilimonas</taxon>
    </lineage>
</organism>
<proteinExistence type="inferred from homology"/>
<comment type="similarity">
    <text evidence="6">Belongs to the ribose 1,5-bisphosphokinase family.</text>
</comment>
<gene>
    <name evidence="6 8" type="primary">phnN</name>
    <name evidence="8" type="ORF">K6Y31_17740</name>
</gene>
<dbReference type="NCBIfam" id="TIGR02322">
    <property type="entry name" value="phosphon_PhnN"/>
    <property type="match status" value="1"/>
</dbReference>
<evidence type="ECO:0000256" key="6">
    <source>
        <dbReference type="HAMAP-Rule" id="MF_00836"/>
    </source>
</evidence>
<dbReference type="InterPro" id="IPR027417">
    <property type="entry name" value="P-loop_NTPase"/>
</dbReference>
<dbReference type="EC" id="2.7.4.23" evidence="6"/>
<dbReference type="EMBL" id="JAIMJA010000022">
    <property type="protein sequence ID" value="MCE2596634.1"/>
    <property type="molecule type" value="Genomic_DNA"/>
</dbReference>
<feature type="domain" description="Guanylate kinase/L-type calcium channel beta subunit" evidence="7">
    <location>
        <begin position="17"/>
        <end position="198"/>
    </location>
</feature>
<evidence type="ECO:0000256" key="3">
    <source>
        <dbReference type="ARBA" id="ARBA00022679"/>
    </source>
</evidence>